<name>E3J704_PSEI1</name>
<dbReference type="OrthoDB" id="3218412at2"/>
<protein>
    <recommendedName>
        <fullName evidence="4">Lipoprotein</fullName>
    </recommendedName>
</protein>
<evidence type="ECO:0000256" key="1">
    <source>
        <dbReference type="SAM" id="SignalP"/>
    </source>
</evidence>
<dbReference type="InParanoid" id="E3J704"/>
<feature type="signal peptide" evidence="1">
    <location>
        <begin position="1"/>
        <end position="21"/>
    </location>
</feature>
<accession>E3J704</accession>
<dbReference type="Proteomes" id="UP000002484">
    <property type="component" value="Chromosome"/>
</dbReference>
<evidence type="ECO:0008006" key="4">
    <source>
        <dbReference type="Google" id="ProtNLM"/>
    </source>
</evidence>
<keyword evidence="1" id="KW-0732">Signal</keyword>
<sequence precursor="true">MRRTRLLATAGLVLGPLAVITACGSDDGTAVGAVPSSSASYSGAYVPLKGVAAAPRSVADLMAKAGCQGRVIDPQLYSREVGRCTLAGQEVTVATFDDNAKRDQWVSFGEGLGMTAKTGDRWAAGSIGAAGAETFATAIGA</sequence>
<proteinExistence type="predicted"/>
<gene>
    <name evidence="2" type="ordered locus">FraEuI1c_5236</name>
</gene>
<organism evidence="2 3">
    <name type="scientific">Pseudofrankia inefficax (strain DSM 45817 / CECT 9037 / DDB 130130 / EuI1c)</name>
    <name type="common">Frankia inefficax</name>
    <dbReference type="NCBI Taxonomy" id="298654"/>
    <lineage>
        <taxon>Bacteria</taxon>
        <taxon>Bacillati</taxon>
        <taxon>Actinomycetota</taxon>
        <taxon>Actinomycetes</taxon>
        <taxon>Frankiales</taxon>
        <taxon>Frankiaceae</taxon>
        <taxon>Pseudofrankia</taxon>
    </lineage>
</organism>
<dbReference type="AlphaFoldDB" id="E3J704"/>
<evidence type="ECO:0000313" key="3">
    <source>
        <dbReference type="Proteomes" id="UP000002484"/>
    </source>
</evidence>
<keyword evidence="3" id="KW-1185">Reference proteome</keyword>
<feature type="chain" id="PRO_5038474689" description="Lipoprotein" evidence="1">
    <location>
        <begin position="22"/>
        <end position="141"/>
    </location>
</feature>
<dbReference type="STRING" id="298654.FraEuI1c_5236"/>
<evidence type="ECO:0000313" key="2">
    <source>
        <dbReference type="EMBL" id="ADP83224.1"/>
    </source>
</evidence>
<reference evidence="2 3" key="1">
    <citation type="submission" date="2010-10" db="EMBL/GenBank/DDBJ databases">
        <title>Complete sequence of Frankia sp. EuI1c.</title>
        <authorList>
            <consortium name="US DOE Joint Genome Institute"/>
            <person name="Lucas S."/>
            <person name="Copeland A."/>
            <person name="Lapidus A."/>
            <person name="Cheng J.-F."/>
            <person name="Bruce D."/>
            <person name="Goodwin L."/>
            <person name="Pitluck S."/>
            <person name="Chertkov O."/>
            <person name="Detter J.C."/>
            <person name="Han C."/>
            <person name="Tapia R."/>
            <person name="Land M."/>
            <person name="Hauser L."/>
            <person name="Jeffries C."/>
            <person name="Kyrpides N."/>
            <person name="Ivanova N."/>
            <person name="Mikhailova N."/>
            <person name="Beauchemin N."/>
            <person name="Sen A."/>
            <person name="Sur S.A."/>
            <person name="Gtari M."/>
            <person name="Wall L."/>
            <person name="Tisa L."/>
            <person name="Woyke T."/>
        </authorList>
    </citation>
    <scope>NUCLEOTIDE SEQUENCE [LARGE SCALE GENOMIC DNA]</scope>
    <source>
        <strain evidence="3">DSM 45817 / CECT 9037 / EuI1c</strain>
    </source>
</reference>
<dbReference type="HOGENOM" id="CLU_1822520_0_0_11"/>
<dbReference type="RefSeq" id="WP_013426342.1">
    <property type="nucleotide sequence ID" value="NC_014666.1"/>
</dbReference>
<dbReference type="EMBL" id="CP002299">
    <property type="protein sequence ID" value="ADP83224.1"/>
    <property type="molecule type" value="Genomic_DNA"/>
</dbReference>
<dbReference type="PROSITE" id="PS51257">
    <property type="entry name" value="PROKAR_LIPOPROTEIN"/>
    <property type="match status" value="1"/>
</dbReference>
<dbReference type="KEGG" id="fri:FraEuI1c_5236"/>
<dbReference type="eggNOG" id="ENOG502ZF49">
    <property type="taxonomic scope" value="Bacteria"/>
</dbReference>